<keyword evidence="3" id="KW-1185">Reference proteome</keyword>
<organism evidence="2 3">
    <name type="scientific">Arthrobacter terrae</name>
    <dbReference type="NCBI Taxonomy" id="2935737"/>
    <lineage>
        <taxon>Bacteria</taxon>
        <taxon>Bacillati</taxon>
        <taxon>Actinomycetota</taxon>
        <taxon>Actinomycetes</taxon>
        <taxon>Micrococcales</taxon>
        <taxon>Micrococcaceae</taxon>
        <taxon>Arthrobacter</taxon>
    </lineage>
</organism>
<evidence type="ECO:0000256" key="1">
    <source>
        <dbReference type="SAM" id="MobiDB-lite"/>
    </source>
</evidence>
<evidence type="ECO:0000313" key="2">
    <source>
        <dbReference type="EMBL" id="MBG0740308.1"/>
    </source>
</evidence>
<feature type="compositionally biased region" description="Low complexity" evidence="1">
    <location>
        <begin position="62"/>
        <end position="85"/>
    </location>
</feature>
<evidence type="ECO:0000313" key="3">
    <source>
        <dbReference type="Proteomes" id="UP000655366"/>
    </source>
</evidence>
<name>A0A931G5U4_9MICC</name>
<proteinExistence type="predicted"/>
<comment type="caution">
    <text evidence="2">The sequence shown here is derived from an EMBL/GenBank/DDBJ whole genome shotgun (WGS) entry which is preliminary data.</text>
</comment>
<feature type="region of interest" description="Disordered" evidence="1">
    <location>
        <begin position="62"/>
        <end position="102"/>
    </location>
</feature>
<dbReference type="AlphaFoldDB" id="A0A931G5U4"/>
<reference evidence="2 3" key="1">
    <citation type="submission" date="2020-11" db="EMBL/GenBank/DDBJ databases">
        <title>Arthrobacter antarcticus sp. nov., isolated from Antarctic Soil.</title>
        <authorList>
            <person name="Li J."/>
        </authorList>
    </citation>
    <scope>NUCLEOTIDE SEQUENCE [LARGE SCALE GENOMIC DNA]</scope>
    <source>
        <strain evidence="2 3">Z1-20</strain>
    </source>
</reference>
<gene>
    <name evidence="2" type="ORF">IV500_13050</name>
</gene>
<sequence length="321" mass="32237">MPNRFQLRGESLEGIEWRLFNSHGSTARIISAEKVSEGGLGGFFARQFFEVVVEVDDGAAAPEGAAPEGAAQSPGEPGSRRAASAKAKKRTGQRGKSAGIPAESGIDALLQDADDADGSFGSTQAAGEKEFPSVSTASDGFAALLADLATTVPAAATPVTPDAPVLLSGAGKVVMIVGLATDPMDIARSMSRVLKTAEIRTAGAIKAVSVDHVAGRLGLAAARAAGAAGGRTVIVAFGLTPGGHVPSAALSEVGADQIWVVVDAARKQADTAVWVDRVGWAVAADALAVLGSMETLTPGTVHELGLPIGWIDGGPGTGADL</sequence>
<dbReference type="EMBL" id="JADNYM010000016">
    <property type="protein sequence ID" value="MBG0740308.1"/>
    <property type="molecule type" value="Genomic_DNA"/>
</dbReference>
<dbReference type="RefSeq" id="WP_196397249.1">
    <property type="nucleotide sequence ID" value="NZ_JADNYM010000016.1"/>
</dbReference>
<accession>A0A931G5U4</accession>
<dbReference type="Proteomes" id="UP000655366">
    <property type="component" value="Unassembled WGS sequence"/>
</dbReference>
<protein>
    <submittedName>
        <fullName evidence="2">Uncharacterized protein</fullName>
    </submittedName>
</protein>